<dbReference type="Gene3D" id="3.40.50.2000">
    <property type="entry name" value="Glycogen Phosphorylase B"/>
    <property type="match status" value="2"/>
</dbReference>
<dbReference type="PANTHER" id="PTHR46401">
    <property type="entry name" value="GLYCOSYLTRANSFERASE WBBK-RELATED"/>
    <property type="match status" value="1"/>
</dbReference>
<evidence type="ECO:0000256" key="1">
    <source>
        <dbReference type="ARBA" id="ARBA00022679"/>
    </source>
</evidence>
<dbReference type="InterPro" id="IPR001296">
    <property type="entry name" value="Glyco_trans_1"/>
</dbReference>
<evidence type="ECO:0000313" key="4">
    <source>
        <dbReference type="EMBL" id="SFO30557.1"/>
    </source>
</evidence>
<dbReference type="STRING" id="1527.SAMN04489757_11740"/>
<gene>
    <name evidence="4" type="ORF">SAMN04489757_11740</name>
</gene>
<protein>
    <submittedName>
        <fullName evidence="4">Glycosyltransferase involved in cell wall bisynthesis</fullName>
    </submittedName>
</protein>
<organism evidence="4 5">
    <name type="scientific">Anaerocolumna aminovalerica</name>
    <dbReference type="NCBI Taxonomy" id="1527"/>
    <lineage>
        <taxon>Bacteria</taxon>
        <taxon>Bacillati</taxon>
        <taxon>Bacillota</taxon>
        <taxon>Clostridia</taxon>
        <taxon>Lachnospirales</taxon>
        <taxon>Lachnospiraceae</taxon>
        <taxon>Anaerocolumna</taxon>
    </lineage>
</organism>
<dbReference type="OrthoDB" id="9768685at2"/>
<dbReference type="AlphaFoldDB" id="A0A1I5G3F6"/>
<feature type="domain" description="Glycosyl transferase family 1" evidence="2">
    <location>
        <begin position="252"/>
        <end position="379"/>
    </location>
</feature>
<reference evidence="4 5" key="1">
    <citation type="submission" date="2016-10" db="EMBL/GenBank/DDBJ databases">
        <authorList>
            <person name="de Groot N.N."/>
        </authorList>
    </citation>
    <scope>NUCLEOTIDE SEQUENCE [LARGE SCALE GENOMIC DNA]</scope>
    <source>
        <strain evidence="4 5">DSM 1283</strain>
    </source>
</reference>
<evidence type="ECO:0000259" key="2">
    <source>
        <dbReference type="Pfam" id="PF00534"/>
    </source>
</evidence>
<dbReference type="PANTHER" id="PTHR46401:SF2">
    <property type="entry name" value="GLYCOSYLTRANSFERASE WBBK-RELATED"/>
    <property type="match status" value="1"/>
</dbReference>
<dbReference type="GO" id="GO:0016757">
    <property type="term" value="F:glycosyltransferase activity"/>
    <property type="evidence" value="ECO:0007669"/>
    <property type="project" value="InterPro"/>
</dbReference>
<dbReference type="EMBL" id="FOWD01000017">
    <property type="protein sequence ID" value="SFO30557.1"/>
    <property type="molecule type" value="Genomic_DNA"/>
</dbReference>
<dbReference type="Pfam" id="PF13439">
    <property type="entry name" value="Glyco_transf_4"/>
    <property type="match status" value="1"/>
</dbReference>
<keyword evidence="5" id="KW-1185">Reference proteome</keyword>
<dbReference type="GO" id="GO:0009103">
    <property type="term" value="P:lipopolysaccharide biosynthetic process"/>
    <property type="evidence" value="ECO:0007669"/>
    <property type="project" value="TreeGrafter"/>
</dbReference>
<proteinExistence type="predicted"/>
<dbReference type="RefSeq" id="WP_091686909.1">
    <property type="nucleotide sequence ID" value="NZ_BAABFM010000001.1"/>
</dbReference>
<dbReference type="InterPro" id="IPR028098">
    <property type="entry name" value="Glyco_trans_4-like_N"/>
</dbReference>
<dbReference type="Proteomes" id="UP000198806">
    <property type="component" value="Unassembled WGS sequence"/>
</dbReference>
<feature type="domain" description="Glycosyltransferase subfamily 4-like N-terminal" evidence="3">
    <location>
        <begin position="60"/>
        <end position="216"/>
    </location>
</feature>
<accession>A0A1I5G3F6</accession>
<evidence type="ECO:0000313" key="5">
    <source>
        <dbReference type="Proteomes" id="UP000198806"/>
    </source>
</evidence>
<dbReference type="SUPFAM" id="SSF53756">
    <property type="entry name" value="UDP-Glycosyltransferase/glycogen phosphorylase"/>
    <property type="match status" value="1"/>
</dbReference>
<keyword evidence="1 4" id="KW-0808">Transferase</keyword>
<evidence type="ECO:0000259" key="3">
    <source>
        <dbReference type="Pfam" id="PF13439"/>
    </source>
</evidence>
<name>A0A1I5G3F6_9FIRM</name>
<dbReference type="Pfam" id="PF00534">
    <property type="entry name" value="Glycos_transf_1"/>
    <property type="match status" value="1"/>
</dbReference>
<sequence length="398" mass="45421">MRILLINSDIGYGSTGRITSDLYHSIIASENEAGIGYGRECTEDLTGNIRIGNQLDVYIHALKTRLFDLQGFGSVKATRKFIQQIKVYRPDLIHLHNIHGSYINIKLLFEYIKEMGIPVIWTLHDCWAYTGHCAHYTFVNCNRWKTGCHNCIQKTLYPASYLFDNSKKNYSLKKEIFTGVENLTIVTVSNWLKDEVKNSFLRDYEVRVISNGIDLNIFKPSISSFRQNNHLENITILLGVASIWSDRKGLGLFNDLAEKLDNNYKIVLVGMEKKQRKLLSGNILAVSRTNQLTELAEIYSAADIFLNPSMEETFGMVSLEALACGTQVITNKYSANPELVNEKCGMIVEDINAESYMTAIRELKKMPKDANDCVQWAKQFNKNKCYQAYLDLYKEVIP</sequence>